<dbReference type="GO" id="GO:0005634">
    <property type="term" value="C:nucleus"/>
    <property type="evidence" value="ECO:0007669"/>
    <property type="project" value="UniProtKB-SubCell"/>
</dbReference>
<gene>
    <name evidence="5" type="ORF">ACAOBT_LOCUS2057</name>
</gene>
<dbReference type="SMART" id="SM00595">
    <property type="entry name" value="MADF"/>
    <property type="match status" value="1"/>
</dbReference>
<dbReference type="PROSITE" id="PS51031">
    <property type="entry name" value="BESS"/>
    <property type="match status" value="1"/>
</dbReference>
<dbReference type="EMBL" id="CAKOFQ010006670">
    <property type="protein sequence ID" value="CAH1957381.1"/>
    <property type="molecule type" value="Genomic_DNA"/>
</dbReference>
<dbReference type="PANTHER" id="PTHR12243:SF69">
    <property type="entry name" value="SI:CH73-59F11.3"/>
    <property type="match status" value="1"/>
</dbReference>
<comment type="caution">
    <text evidence="5">The sequence shown here is derived from an EMBL/GenBank/DDBJ whole genome shotgun (WGS) entry which is preliminary data.</text>
</comment>
<feature type="region of interest" description="Disordered" evidence="2">
    <location>
        <begin position="114"/>
        <end position="156"/>
    </location>
</feature>
<evidence type="ECO:0000259" key="4">
    <source>
        <dbReference type="PROSITE" id="PS51031"/>
    </source>
</evidence>
<feature type="compositionally biased region" description="Basic and acidic residues" evidence="2">
    <location>
        <begin position="117"/>
        <end position="130"/>
    </location>
</feature>
<dbReference type="InterPro" id="IPR004210">
    <property type="entry name" value="BESS_motif"/>
</dbReference>
<organism evidence="5 6">
    <name type="scientific">Acanthoscelides obtectus</name>
    <name type="common">Bean weevil</name>
    <name type="synonym">Bruchus obtectus</name>
    <dbReference type="NCBI Taxonomy" id="200917"/>
    <lineage>
        <taxon>Eukaryota</taxon>
        <taxon>Metazoa</taxon>
        <taxon>Ecdysozoa</taxon>
        <taxon>Arthropoda</taxon>
        <taxon>Hexapoda</taxon>
        <taxon>Insecta</taxon>
        <taxon>Pterygota</taxon>
        <taxon>Neoptera</taxon>
        <taxon>Endopterygota</taxon>
        <taxon>Coleoptera</taxon>
        <taxon>Polyphaga</taxon>
        <taxon>Cucujiformia</taxon>
        <taxon>Chrysomeloidea</taxon>
        <taxon>Chrysomelidae</taxon>
        <taxon>Bruchinae</taxon>
        <taxon>Bruchini</taxon>
        <taxon>Acanthoscelides</taxon>
    </lineage>
</organism>
<evidence type="ECO:0000256" key="1">
    <source>
        <dbReference type="PROSITE-ProRule" id="PRU00371"/>
    </source>
</evidence>
<proteinExistence type="predicted"/>
<dbReference type="InterPro" id="IPR006578">
    <property type="entry name" value="MADF-dom"/>
</dbReference>
<feature type="compositionally biased region" description="Basic residues" evidence="2">
    <location>
        <begin position="77"/>
        <end position="89"/>
    </location>
</feature>
<keyword evidence="6" id="KW-1185">Reference proteome</keyword>
<feature type="compositionally biased region" description="Polar residues" evidence="2">
    <location>
        <begin position="139"/>
        <end position="152"/>
    </location>
</feature>
<dbReference type="Pfam" id="PF02944">
    <property type="entry name" value="BESS"/>
    <property type="match status" value="1"/>
</dbReference>
<comment type="subcellular location">
    <subcellularLocation>
        <location evidence="1">Nucleus</location>
    </subcellularLocation>
</comment>
<dbReference type="GO" id="GO:0006357">
    <property type="term" value="P:regulation of transcription by RNA polymerase II"/>
    <property type="evidence" value="ECO:0007669"/>
    <property type="project" value="TreeGrafter"/>
</dbReference>
<feature type="domain" description="BESS" evidence="4">
    <location>
        <begin position="191"/>
        <end position="230"/>
    </location>
</feature>
<protein>
    <recommendedName>
        <fullName evidence="7">MADF domain-containing protein</fullName>
    </recommendedName>
</protein>
<dbReference type="InterPro" id="IPR039353">
    <property type="entry name" value="TF_Adf1"/>
</dbReference>
<evidence type="ECO:0008006" key="7">
    <source>
        <dbReference type="Google" id="ProtNLM"/>
    </source>
</evidence>
<dbReference type="Pfam" id="PF10545">
    <property type="entry name" value="MADF_DNA_bdg"/>
    <property type="match status" value="1"/>
</dbReference>
<evidence type="ECO:0000313" key="6">
    <source>
        <dbReference type="Proteomes" id="UP001152888"/>
    </source>
</evidence>
<dbReference type="AlphaFoldDB" id="A0A9P0JPH3"/>
<dbReference type="PROSITE" id="PS51029">
    <property type="entry name" value="MADF"/>
    <property type="match status" value="1"/>
</dbReference>
<dbReference type="Proteomes" id="UP001152888">
    <property type="component" value="Unassembled WGS sequence"/>
</dbReference>
<evidence type="ECO:0000256" key="2">
    <source>
        <dbReference type="SAM" id="MobiDB-lite"/>
    </source>
</evidence>
<evidence type="ECO:0000313" key="5">
    <source>
        <dbReference type="EMBL" id="CAH1957381.1"/>
    </source>
</evidence>
<feature type="domain" description="MADF" evidence="3">
    <location>
        <begin position="9"/>
        <end position="108"/>
    </location>
</feature>
<dbReference type="PANTHER" id="PTHR12243">
    <property type="entry name" value="MADF DOMAIN TRANSCRIPTION FACTOR"/>
    <property type="match status" value="1"/>
</dbReference>
<accession>A0A9P0JPH3</accession>
<feature type="region of interest" description="Disordered" evidence="2">
    <location>
        <begin position="70"/>
        <end position="89"/>
    </location>
</feature>
<dbReference type="GO" id="GO:0003677">
    <property type="term" value="F:DNA binding"/>
    <property type="evidence" value="ECO:0007669"/>
    <property type="project" value="InterPro"/>
</dbReference>
<reference evidence="5" key="1">
    <citation type="submission" date="2022-03" db="EMBL/GenBank/DDBJ databases">
        <authorList>
            <person name="Sayadi A."/>
        </authorList>
    </citation>
    <scope>NUCLEOTIDE SEQUENCE</scope>
</reference>
<evidence type="ECO:0000259" key="3">
    <source>
        <dbReference type="PROSITE" id="PS51029"/>
    </source>
</evidence>
<name>A0A9P0JPH3_ACAOB</name>
<dbReference type="GO" id="GO:0005667">
    <property type="term" value="C:transcription regulator complex"/>
    <property type="evidence" value="ECO:0007669"/>
    <property type="project" value="TreeGrafter"/>
</dbReference>
<keyword evidence="1" id="KW-0539">Nucleus</keyword>
<dbReference type="OrthoDB" id="6776244at2759"/>
<sequence length="348" mass="39636">MAHEIDPEKLIEEVEKRPAIWDMTKSEYGDRQKKKHAWEEIINIFVGDATLEEKKKTGKVVQDRWKNLRDRYAKDRKSNKKLKSGSAGKKKTPYIYATQIGFLNNILDNKSTTNSLDEQHKESEIVQRETEETDIFPDDSTQPGPSTSSNKKSFAKRRRLDPVEMKIISSIEANTAARREAETKQRVEKCEDDDFHFLLSLHPTLKNIPEDSKLAVRMEIMQILLKYAPSAAPTPRQTFHQVGNFRSEFGARAHLENPQVQPDVFQPRYQTLYNCQQTPSHFSQPPPNYQELQVNTSLNLQRTMNSTESSTSTQVPLAAPSPAESVSESIASYVSSCTAEADSELSLF</sequence>